<sequence>MNILPISPALAAGLFAWEGRSQSRAIEQQSHLGVSANEEKLPWKGLPDCGVRMRFSTDPFL</sequence>
<organism evidence="1 2">
    <name type="scientific">Bradyrhizobium japonicum</name>
    <dbReference type="NCBI Taxonomy" id="375"/>
    <lineage>
        <taxon>Bacteria</taxon>
        <taxon>Pseudomonadati</taxon>
        <taxon>Pseudomonadota</taxon>
        <taxon>Alphaproteobacteria</taxon>
        <taxon>Hyphomicrobiales</taxon>
        <taxon>Nitrobacteraceae</taxon>
        <taxon>Bradyrhizobium</taxon>
    </lineage>
</organism>
<accession>A0A1Y2JC79</accession>
<comment type="caution">
    <text evidence="1">The sequence shown here is derived from an EMBL/GenBank/DDBJ whole genome shotgun (WGS) entry which is preliminary data.</text>
</comment>
<reference evidence="1 2" key="1">
    <citation type="submission" date="2017-03" db="EMBL/GenBank/DDBJ databases">
        <title>Whole genome sequences of fourteen strains of Bradyrhizobium canariense and one strain of Bradyrhizobium japonicum isolated from Lupinus (Papilionoideae: Genisteae) species in Algeria.</title>
        <authorList>
            <person name="Crovadore J."/>
            <person name="Chekireb D."/>
            <person name="Brachmann A."/>
            <person name="Chablais R."/>
            <person name="Cochard B."/>
            <person name="Lefort F."/>
        </authorList>
    </citation>
    <scope>NUCLEOTIDE SEQUENCE [LARGE SCALE GENOMIC DNA]</scope>
    <source>
        <strain evidence="1 2">UBMA197</strain>
    </source>
</reference>
<gene>
    <name evidence="1" type="ORF">BSZ19_40715</name>
</gene>
<proteinExistence type="predicted"/>
<dbReference type="EMBL" id="NAFL01000281">
    <property type="protein sequence ID" value="OSJ25005.1"/>
    <property type="molecule type" value="Genomic_DNA"/>
</dbReference>
<evidence type="ECO:0000313" key="2">
    <source>
        <dbReference type="Proteomes" id="UP000193335"/>
    </source>
</evidence>
<evidence type="ECO:0000313" key="1">
    <source>
        <dbReference type="EMBL" id="OSJ25005.1"/>
    </source>
</evidence>
<dbReference type="AlphaFoldDB" id="A0A1Y2JC79"/>
<name>A0A1Y2JC79_BRAJP</name>
<protein>
    <submittedName>
        <fullName evidence="1">Uncharacterized protein</fullName>
    </submittedName>
</protein>
<dbReference type="Proteomes" id="UP000193335">
    <property type="component" value="Unassembled WGS sequence"/>
</dbReference>